<feature type="domain" description="Peptidase M48" evidence="10">
    <location>
        <begin position="175"/>
        <end position="376"/>
    </location>
</feature>
<name>A0A7V4U2C5_CALAY</name>
<feature type="transmembrane region" description="Helical" evidence="9">
    <location>
        <begin position="142"/>
        <end position="161"/>
    </location>
</feature>
<evidence type="ECO:0000256" key="5">
    <source>
        <dbReference type="ARBA" id="ARBA00023049"/>
    </source>
</evidence>
<reference evidence="12" key="1">
    <citation type="journal article" date="2020" name="mSystems">
        <title>Genome- and Community-Level Interaction Insights into Carbon Utilization and Element Cycling Functions of Hydrothermarchaeota in Hydrothermal Sediment.</title>
        <authorList>
            <person name="Zhou Z."/>
            <person name="Liu Y."/>
            <person name="Xu W."/>
            <person name="Pan J."/>
            <person name="Luo Z.H."/>
            <person name="Li M."/>
        </authorList>
    </citation>
    <scope>NUCLEOTIDE SEQUENCE [LARGE SCALE GENOMIC DNA]</scope>
    <source>
        <strain evidence="12">HyVt-577</strain>
    </source>
</reference>
<dbReference type="Pfam" id="PF16491">
    <property type="entry name" value="Peptidase_M48_N"/>
    <property type="match status" value="1"/>
</dbReference>
<dbReference type="CDD" id="cd07343">
    <property type="entry name" value="M48A_Zmpste24p_like"/>
    <property type="match status" value="1"/>
</dbReference>
<dbReference type="AlphaFoldDB" id="A0A7V4U2C5"/>
<evidence type="ECO:0000256" key="6">
    <source>
        <dbReference type="PIRSR" id="PIRSR627057-1"/>
    </source>
</evidence>
<keyword evidence="4 7" id="KW-0862">Zinc</keyword>
<dbReference type="GO" id="GO:0004222">
    <property type="term" value="F:metalloendopeptidase activity"/>
    <property type="evidence" value="ECO:0007669"/>
    <property type="project" value="InterPro"/>
</dbReference>
<dbReference type="Pfam" id="PF01435">
    <property type="entry name" value="Peptidase_M48"/>
    <property type="match status" value="1"/>
</dbReference>
<dbReference type="GO" id="GO:0046872">
    <property type="term" value="F:metal ion binding"/>
    <property type="evidence" value="ECO:0007669"/>
    <property type="project" value="UniProtKB-KW"/>
</dbReference>
<feature type="domain" description="CAAX prenyl protease 1 N-terminal" evidence="11">
    <location>
        <begin position="19"/>
        <end position="171"/>
    </location>
</feature>
<evidence type="ECO:0000259" key="11">
    <source>
        <dbReference type="Pfam" id="PF16491"/>
    </source>
</evidence>
<evidence type="ECO:0000313" key="12">
    <source>
        <dbReference type="EMBL" id="HGY56760.1"/>
    </source>
</evidence>
<keyword evidence="9" id="KW-0812">Transmembrane</keyword>
<evidence type="ECO:0000256" key="8">
    <source>
        <dbReference type="RuleBase" id="RU003983"/>
    </source>
</evidence>
<keyword evidence="9" id="KW-0472">Membrane</keyword>
<proteinExistence type="inferred from homology"/>
<feature type="binding site" evidence="7">
    <location>
        <position position="320"/>
    </location>
    <ligand>
        <name>Zn(2+)</name>
        <dbReference type="ChEBI" id="CHEBI:29105"/>
        <note>catalytic</note>
    </ligand>
</feature>
<feature type="transmembrane region" description="Helical" evidence="9">
    <location>
        <begin position="114"/>
        <end position="136"/>
    </location>
</feature>
<keyword evidence="5 8" id="KW-0482">Metalloprotease</keyword>
<evidence type="ECO:0000256" key="7">
    <source>
        <dbReference type="PIRSR" id="PIRSR627057-2"/>
    </source>
</evidence>
<sequence>MLLSLSHKIWKRMMVRQQPAKKYETIKMIIGIADSLTLFFVLLVFVFSGYSIVLRNYLFPFSSNPYLRLLLFSAILGGGLGLISFPFQYFGGFRLEKRYNLTEQSFVSWLWEKVKAALVGLVLAVPLLLIFYYFLLNYPQTWWFWLAGVLFFFSVFLGRIAPQVIFPLFYKFEPLDDETLLQRMRTLANKVGFKLEGIYRFNLSKTTKKANAAFTGLGKSKRIILGDTLLDNLTVDEIEAIFAHEAGHYVHKHILIGILTATAGSFLSLYLAAETYRYLVSSLQLNGLADLAALPLLSLILSVIAFLLNPLNNILSRYHERQADLYALRNCSDPQAFISGMQKLSALNLIDRKPHPLVEFLFHSHPSIDKRIAFAEAFIRENRG</sequence>
<dbReference type="InterPro" id="IPR027057">
    <property type="entry name" value="CAXX_Prtase_1"/>
</dbReference>
<evidence type="ECO:0000256" key="3">
    <source>
        <dbReference type="ARBA" id="ARBA00022801"/>
    </source>
</evidence>
<gene>
    <name evidence="12" type="ORF">ENK44_13725</name>
</gene>
<keyword evidence="9" id="KW-1133">Transmembrane helix</keyword>
<evidence type="ECO:0000256" key="1">
    <source>
        <dbReference type="ARBA" id="ARBA00022670"/>
    </source>
</evidence>
<feature type="transmembrane region" description="Helical" evidence="9">
    <location>
        <begin position="292"/>
        <end position="311"/>
    </location>
</feature>
<keyword evidence="3 8" id="KW-0378">Hydrolase</keyword>
<evidence type="ECO:0000259" key="10">
    <source>
        <dbReference type="Pfam" id="PF01435"/>
    </source>
</evidence>
<keyword evidence="2 7" id="KW-0479">Metal-binding</keyword>
<feature type="binding site" evidence="7">
    <location>
        <position position="244"/>
    </location>
    <ligand>
        <name>Zn(2+)</name>
        <dbReference type="ChEBI" id="CHEBI:29105"/>
        <note>catalytic</note>
    </ligand>
</feature>
<comment type="caution">
    <text evidence="12">The sequence shown here is derived from an EMBL/GenBank/DDBJ whole genome shotgun (WGS) entry which is preliminary data.</text>
</comment>
<evidence type="ECO:0000256" key="4">
    <source>
        <dbReference type="ARBA" id="ARBA00022833"/>
    </source>
</evidence>
<dbReference type="Proteomes" id="UP000885779">
    <property type="component" value="Unassembled WGS sequence"/>
</dbReference>
<accession>A0A7V4U2C5</accession>
<dbReference type="InterPro" id="IPR032456">
    <property type="entry name" value="Peptidase_M48_N"/>
</dbReference>
<feature type="transmembrane region" description="Helical" evidence="9">
    <location>
        <begin position="67"/>
        <end position="93"/>
    </location>
</feature>
<dbReference type="InterPro" id="IPR001915">
    <property type="entry name" value="Peptidase_M48"/>
</dbReference>
<protein>
    <submittedName>
        <fullName evidence="12">M48 family peptidase</fullName>
    </submittedName>
</protein>
<keyword evidence="1 8" id="KW-0645">Protease</keyword>
<feature type="active site" evidence="6">
    <location>
        <position position="245"/>
    </location>
</feature>
<feature type="transmembrane region" description="Helical" evidence="9">
    <location>
        <begin position="254"/>
        <end position="272"/>
    </location>
</feature>
<comment type="cofactor">
    <cofactor evidence="7 8">
        <name>Zn(2+)</name>
        <dbReference type="ChEBI" id="CHEBI:29105"/>
    </cofactor>
    <text evidence="7 8">Binds 1 zinc ion per subunit.</text>
</comment>
<feature type="active site" description="Proton donor" evidence="6">
    <location>
        <position position="324"/>
    </location>
</feature>
<dbReference type="EMBL" id="DRQG01000128">
    <property type="protein sequence ID" value="HGY56760.1"/>
    <property type="molecule type" value="Genomic_DNA"/>
</dbReference>
<evidence type="ECO:0000256" key="9">
    <source>
        <dbReference type="SAM" id="Phobius"/>
    </source>
</evidence>
<dbReference type="Gene3D" id="3.30.2010.10">
    <property type="entry name" value="Metalloproteases ('zincins'), catalytic domain"/>
    <property type="match status" value="1"/>
</dbReference>
<comment type="similarity">
    <text evidence="8">Belongs to the peptidase M48 family.</text>
</comment>
<organism evidence="12">
    <name type="scientific">Caldithrix abyssi</name>
    <dbReference type="NCBI Taxonomy" id="187145"/>
    <lineage>
        <taxon>Bacteria</taxon>
        <taxon>Pseudomonadati</taxon>
        <taxon>Calditrichota</taxon>
        <taxon>Calditrichia</taxon>
        <taxon>Calditrichales</taxon>
        <taxon>Calditrichaceae</taxon>
        <taxon>Caldithrix</taxon>
    </lineage>
</organism>
<feature type="binding site" evidence="7">
    <location>
        <position position="248"/>
    </location>
    <ligand>
        <name>Zn(2+)</name>
        <dbReference type="ChEBI" id="CHEBI:29105"/>
        <note>catalytic</note>
    </ligand>
</feature>
<dbReference type="PANTHER" id="PTHR10120">
    <property type="entry name" value="CAAX PRENYL PROTEASE 1"/>
    <property type="match status" value="1"/>
</dbReference>
<dbReference type="GO" id="GO:0071586">
    <property type="term" value="P:CAAX-box protein processing"/>
    <property type="evidence" value="ECO:0007669"/>
    <property type="project" value="InterPro"/>
</dbReference>
<evidence type="ECO:0000256" key="2">
    <source>
        <dbReference type="ARBA" id="ARBA00022723"/>
    </source>
</evidence>